<comment type="caution">
    <text evidence="1">The sequence shown here is derived from an EMBL/GenBank/DDBJ whole genome shotgun (WGS) entry which is preliminary data.</text>
</comment>
<evidence type="ECO:0000313" key="2">
    <source>
        <dbReference type="Proteomes" id="UP000621266"/>
    </source>
</evidence>
<evidence type="ECO:0000313" key="1">
    <source>
        <dbReference type="EMBL" id="KAF4408630.1"/>
    </source>
</evidence>
<accession>A0ABQ7FIH0</accession>
<keyword evidence="2" id="KW-1185">Reference proteome</keyword>
<name>A0ABQ7FIH0_9ACTN</name>
<reference evidence="1 2" key="1">
    <citation type="submission" date="2019-10" db="EMBL/GenBank/DDBJ databases">
        <title>Streptomyces tenebrisbrunneis sp.nov., an endogenous actinomycete isolated from of Lycium ruthenicum.</title>
        <authorList>
            <person name="Ma L."/>
        </authorList>
    </citation>
    <scope>NUCLEOTIDE SEQUENCE [LARGE SCALE GENOMIC DNA]</scope>
    <source>
        <strain evidence="1 2">TRM 66187</strain>
    </source>
</reference>
<dbReference type="RefSeq" id="WP_156206113.1">
    <property type="nucleotide sequence ID" value="NZ_WHPN01000268.1"/>
</dbReference>
<dbReference type="EMBL" id="WHPN01000268">
    <property type="protein sequence ID" value="KAF4408630.1"/>
    <property type="molecule type" value="Genomic_DNA"/>
</dbReference>
<organism evidence="1 2">
    <name type="scientific">Streptomyces lycii</name>
    <dbReference type="NCBI Taxonomy" id="2654337"/>
    <lineage>
        <taxon>Bacteria</taxon>
        <taxon>Bacillati</taxon>
        <taxon>Actinomycetota</taxon>
        <taxon>Actinomycetes</taxon>
        <taxon>Kitasatosporales</taxon>
        <taxon>Streptomycetaceae</taxon>
        <taxon>Streptomyces</taxon>
    </lineage>
</organism>
<gene>
    <name evidence="1" type="ORF">GCU69_13100</name>
</gene>
<proteinExistence type="predicted"/>
<sequence>MSIHNAAKGSRFEVAVRDYLNETTGRYRENWRECDTPFRNPVDRFNVRRPNQERQHDVGDIHAWPFVLQCKDVAKPSTPKWIGAAGRQARFAGFPFSVAVHKTRRANVRQSRVAMTVRQWTRLRMILGAESREAAYAYGAAFAVRGIDTAKWYVSLTLDDFARLLRDVRIAGQF</sequence>
<protein>
    <submittedName>
        <fullName evidence="1">Uncharacterized protein</fullName>
    </submittedName>
</protein>
<dbReference type="Proteomes" id="UP000621266">
    <property type="component" value="Unassembled WGS sequence"/>
</dbReference>